<organism evidence="2 3">
    <name type="scientific">Ameca splendens</name>
    <dbReference type="NCBI Taxonomy" id="208324"/>
    <lineage>
        <taxon>Eukaryota</taxon>
        <taxon>Metazoa</taxon>
        <taxon>Chordata</taxon>
        <taxon>Craniata</taxon>
        <taxon>Vertebrata</taxon>
        <taxon>Euteleostomi</taxon>
        <taxon>Actinopterygii</taxon>
        <taxon>Neopterygii</taxon>
        <taxon>Teleostei</taxon>
        <taxon>Neoteleostei</taxon>
        <taxon>Acanthomorphata</taxon>
        <taxon>Ovalentaria</taxon>
        <taxon>Atherinomorphae</taxon>
        <taxon>Cyprinodontiformes</taxon>
        <taxon>Goodeidae</taxon>
        <taxon>Ameca</taxon>
    </lineage>
</organism>
<feature type="region of interest" description="Disordered" evidence="1">
    <location>
        <begin position="46"/>
        <end position="87"/>
    </location>
</feature>
<reference evidence="2 3" key="1">
    <citation type="submission" date="2021-06" db="EMBL/GenBank/DDBJ databases">
        <authorList>
            <person name="Palmer J.M."/>
        </authorList>
    </citation>
    <scope>NUCLEOTIDE SEQUENCE [LARGE SCALE GENOMIC DNA]</scope>
    <source>
        <strain evidence="2 3">AS_MEX2019</strain>
        <tissue evidence="2">Muscle</tissue>
    </source>
</reference>
<sequence>MCLVRFIYKIPLSSFSASGFPRLSTFSTSDREALYRLAIQRRANDCSNATVQQQQQYPGSSQSETAASRPTSNPNNCRCPHPSNDSLSLLPPLYPSLSLAGALR</sequence>
<comment type="caution">
    <text evidence="2">The sequence shown here is derived from an EMBL/GenBank/DDBJ whole genome shotgun (WGS) entry which is preliminary data.</text>
</comment>
<evidence type="ECO:0000313" key="3">
    <source>
        <dbReference type="Proteomes" id="UP001469553"/>
    </source>
</evidence>
<proteinExistence type="predicted"/>
<feature type="compositionally biased region" description="Polar residues" evidence="1">
    <location>
        <begin position="46"/>
        <end position="76"/>
    </location>
</feature>
<protein>
    <submittedName>
        <fullName evidence="2">Uncharacterized protein</fullName>
    </submittedName>
</protein>
<evidence type="ECO:0000256" key="1">
    <source>
        <dbReference type="SAM" id="MobiDB-lite"/>
    </source>
</evidence>
<dbReference type="EMBL" id="JAHRIP010029310">
    <property type="protein sequence ID" value="MEQ2291688.1"/>
    <property type="molecule type" value="Genomic_DNA"/>
</dbReference>
<dbReference type="Proteomes" id="UP001469553">
    <property type="component" value="Unassembled WGS sequence"/>
</dbReference>
<accession>A0ABV0YCZ3</accession>
<name>A0ABV0YCZ3_9TELE</name>
<keyword evidence="3" id="KW-1185">Reference proteome</keyword>
<gene>
    <name evidence="2" type="ORF">AMECASPLE_015519</name>
</gene>
<evidence type="ECO:0000313" key="2">
    <source>
        <dbReference type="EMBL" id="MEQ2291688.1"/>
    </source>
</evidence>